<feature type="transmembrane region" description="Helical" evidence="1">
    <location>
        <begin position="479"/>
        <end position="499"/>
    </location>
</feature>
<name>A0A7C9HRX1_9MICO</name>
<feature type="transmembrane region" description="Helical" evidence="1">
    <location>
        <begin position="31"/>
        <end position="50"/>
    </location>
</feature>
<evidence type="ECO:0000313" key="3">
    <source>
        <dbReference type="Proteomes" id="UP000480122"/>
    </source>
</evidence>
<dbReference type="Proteomes" id="UP000480122">
    <property type="component" value="Unassembled WGS sequence"/>
</dbReference>
<keyword evidence="3" id="KW-1185">Reference proteome</keyword>
<reference evidence="2 3" key="1">
    <citation type="submission" date="2019-11" db="EMBL/GenBank/DDBJ databases">
        <title>Agromyces kandeliae sp. nov., isolated from mangrove soil.</title>
        <authorList>
            <person name="Wang R."/>
        </authorList>
    </citation>
    <scope>NUCLEOTIDE SEQUENCE [LARGE SCALE GENOMIC DNA]</scope>
    <source>
        <strain evidence="2 3">JCM 11431</strain>
    </source>
</reference>
<feature type="transmembrane region" description="Helical" evidence="1">
    <location>
        <begin position="451"/>
        <end position="472"/>
    </location>
</feature>
<dbReference type="AlphaFoldDB" id="A0A7C9HRX1"/>
<evidence type="ECO:0000256" key="1">
    <source>
        <dbReference type="SAM" id="Phobius"/>
    </source>
</evidence>
<protein>
    <submittedName>
        <fullName evidence="2">Polyketide antibiotic transporter</fullName>
    </submittedName>
</protein>
<feature type="transmembrane region" description="Helical" evidence="1">
    <location>
        <begin position="524"/>
        <end position="544"/>
    </location>
</feature>
<keyword evidence="1" id="KW-0472">Membrane</keyword>
<proteinExistence type="predicted"/>
<feature type="transmembrane region" description="Helical" evidence="1">
    <location>
        <begin position="257"/>
        <end position="274"/>
    </location>
</feature>
<feature type="transmembrane region" description="Helical" evidence="1">
    <location>
        <begin position="308"/>
        <end position="330"/>
    </location>
</feature>
<dbReference type="EMBL" id="WODA01000002">
    <property type="protein sequence ID" value="MUN05545.1"/>
    <property type="molecule type" value="Genomic_DNA"/>
</dbReference>
<gene>
    <name evidence="2" type="ORF">GLX25_00210</name>
</gene>
<feature type="transmembrane region" description="Helical" evidence="1">
    <location>
        <begin position="139"/>
        <end position="162"/>
    </location>
</feature>
<feature type="transmembrane region" description="Helical" evidence="1">
    <location>
        <begin position="361"/>
        <end position="385"/>
    </location>
</feature>
<evidence type="ECO:0000313" key="2">
    <source>
        <dbReference type="EMBL" id="MUN05545.1"/>
    </source>
</evidence>
<feature type="transmembrane region" description="Helical" evidence="1">
    <location>
        <begin position="87"/>
        <end position="109"/>
    </location>
</feature>
<keyword evidence="1" id="KW-0812">Transmembrane</keyword>
<feature type="transmembrane region" description="Helical" evidence="1">
    <location>
        <begin position="406"/>
        <end position="431"/>
    </location>
</feature>
<feature type="transmembrane region" description="Helical" evidence="1">
    <location>
        <begin position="198"/>
        <end position="216"/>
    </location>
</feature>
<organism evidence="2 3">
    <name type="scientific">Agromyces luteolus</name>
    <dbReference type="NCBI Taxonomy" id="88373"/>
    <lineage>
        <taxon>Bacteria</taxon>
        <taxon>Bacillati</taxon>
        <taxon>Actinomycetota</taxon>
        <taxon>Actinomycetes</taxon>
        <taxon>Micrococcales</taxon>
        <taxon>Microbacteriaceae</taxon>
        <taxon>Agromyces</taxon>
    </lineage>
</organism>
<keyword evidence="1" id="KW-1133">Transmembrane helix</keyword>
<feature type="transmembrane region" description="Helical" evidence="1">
    <location>
        <begin position="168"/>
        <end position="191"/>
    </location>
</feature>
<sequence length="552" mass="55939">MRGRCRGRTVSPVGLLVPLVASRARRDRLQLVLWIAGTAGLALMATAAVGSTFGDESERESILRLTIIAPAILIFRGTPNGAGEGEFAVFLILAFLCLMAGLMSTFLAVRHTRGDEEQSRAELVAATPAARTLPTAATVVHGVLANLVLAIAVAIAFMASGLDAAGSAVTGLAVGATGVAFLGVGLVAAQLFRTSRSANALSVALVLAAYLVRGLGDALGEASDDGLFRTAAWPSRLSPIGWAQRTEPFAANDPTPLLLSIGLAVVLIGLVFVFQSARDSGASLLPGRAGRAAAGPLLSGHVGLAWRLNAGAIASWAVGAVLAGALATTLTPLVDQIGSDAPAIAETLQQVAGPNASLEEAFTVTFFSMVGILAAAAALQAVMRARLEEAHGSAEPVLATPVPRRAWLGGYALVGALAVVVILVLSAGGALLGSLASDDPAASAENALQSALAQAPAALVFLGLGLVVFVLAPRLTIPVAWALLAAGAFFGIFGELLGLPDWLHDLSPFAHSPLPVGGEVDWTGGFWMLGIAAAATALAVVAMGRRELATEG</sequence>
<accession>A0A7C9HRX1</accession>
<comment type="caution">
    <text evidence="2">The sequence shown here is derived from an EMBL/GenBank/DDBJ whole genome shotgun (WGS) entry which is preliminary data.</text>
</comment>